<dbReference type="Pfam" id="PF00857">
    <property type="entry name" value="Isochorismatase"/>
    <property type="match status" value="1"/>
</dbReference>
<accession>A0A7I7Q4X6</accession>
<dbReference type="KEGG" id="msto:MSTO_13370"/>
<reference evidence="3 4" key="1">
    <citation type="journal article" date="2019" name="Emerg. Microbes Infect.">
        <title>Comprehensive subspecies identification of 175 nontuberculous mycobacteria species based on 7547 genomic profiles.</title>
        <authorList>
            <person name="Matsumoto Y."/>
            <person name="Kinjo T."/>
            <person name="Motooka D."/>
            <person name="Nabeya D."/>
            <person name="Jung N."/>
            <person name="Uechi K."/>
            <person name="Horii T."/>
            <person name="Iida T."/>
            <person name="Fujita J."/>
            <person name="Nakamura S."/>
        </authorList>
    </citation>
    <scope>NUCLEOTIDE SEQUENCE [LARGE SCALE GENOMIC DNA]</scope>
    <source>
        <strain evidence="3 4">JCM 17783</strain>
    </source>
</reference>
<name>A0A7I7Q4X6_9MYCO</name>
<evidence type="ECO:0000259" key="2">
    <source>
        <dbReference type="Pfam" id="PF00857"/>
    </source>
</evidence>
<organism evidence="3 4">
    <name type="scientific">Mycobacterium stomatepiae</name>
    <dbReference type="NCBI Taxonomy" id="470076"/>
    <lineage>
        <taxon>Bacteria</taxon>
        <taxon>Bacillati</taxon>
        <taxon>Actinomycetota</taxon>
        <taxon>Actinomycetes</taxon>
        <taxon>Mycobacteriales</taxon>
        <taxon>Mycobacteriaceae</taxon>
        <taxon>Mycobacterium</taxon>
        <taxon>Mycobacterium simiae complex</taxon>
    </lineage>
</organism>
<dbReference type="InterPro" id="IPR050272">
    <property type="entry name" value="Isochorismatase-like_hydrls"/>
</dbReference>
<dbReference type="GO" id="GO:0016787">
    <property type="term" value="F:hydrolase activity"/>
    <property type="evidence" value="ECO:0007669"/>
    <property type="project" value="UniProtKB-KW"/>
</dbReference>
<dbReference type="AlphaFoldDB" id="A0A7I7Q4X6"/>
<keyword evidence="4" id="KW-1185">Reference proteome</keyword>
<dbReference type="Proteomes" id="UP000467130">
    <property type="component" value="Chromosome"/>
</dbReference>
<dbReference type="PANTHER" id="PTHR43540">
    <property type="entry name" value="PEROXYUREIDOACRYLATE/UREIDOACRYLATE AMIDOHYDROLASE-RELATED"/>
    <property type="match status" value="1"/>
</dbReference>
<proteinExistence type="predicted"/>
<sequence length="73" mass="7853">MRGISSIVLAGIATNFGVEQTAREALQLGYEVICVPDAMASLSKAHHDFAIQHIFPFIGRVRTSSEILGQPGQ</sequence>
<evidence type="ECO:0000313" key="3">
    <source>
        <dbReference type="EMBL" id="BBY21132.1"/>
    </source>
</evidence>
<dbReference type="InterPro" id="IPR000868">
    <property type="entry name" value="Isochorismatase-like_dom"/>
</dbReference>
<dbReference type="EMBL" id="AP022587">
    <property type="protein sequence ID" value="BBY21132.1"/>
    <property type="molecule type" value="Genomic_DNA"/>
</dbReference>
<dbReference type="PANTHER" id="PTHR43540:SF7">
    <property type="entry name" value="ISOCHORISMATASE FAMILY PROTEIN YECD"/>
    <property type="match status" value="1"/>
</dbReference>
<feature type="domain" description="Isochorismatase-like" evidence="2">
    <location>
        <begin position="2"/>
        <end position="65"/>
    </location>
</feature>
<dbReference type="InterPro" id="IPR036380">
    <property type="entry name" value="Isochorismatase-like_sf"/>
</dbReference>
<gene>
    <name evidence="3" type="ORF">MSTO_13370</name>
</gene>
<evidence type="ECO:0000313" key="4">
    <source>
        <dbReference type="Proteomes" id="UP000467130"/>
    </source>
</evidence>
<keyword evidence="1" id="KW-0378">Hydrolase</keyword>
<evidence type="ECO:0000256" key="1">
    <source>
        <dbReference type="ARBA" id="ARBA00022801"/>
    </source>
</evidence>
<protein>
    <recommendedName>
        <fullName evidence="2">Isochorismatase-like domain-containing protein</fullName>
    </recommendedName>
</protein>
<dbReference type="SUPFAM" id="SSF52499">
    <property type="entry name" value="Isochorismatase-like hydrolases"/>
    <property type="match status" value="1"/>
</dbReference>
<dbReference type="Gene3D" id="3.40.50.850">
    <property type="entry name" value="Isochorismatase-like"/>
    <property type="match status" value="1"/>
</dbReference>